<dbReference type="AlphaFoldDB" id="A0A0D6PFC8"/>
<dbReference type="Gene3D" id="1.20.1330.10">
    <property type="entry name" value="f41 fragment of flagellin, N-terminal domain"/>
    <property type="match status" value="1"/>
</dbReference>
<dbReference type="SUPFAM" id="SSF64518">
    <property type="entry name" value="Phase 1 flagellin"/>
    <property type="match status" value="1"/>
</dbReference>
<proteinExistence type="inferred from homology"/>
<protein>
    <submittedName>
        <fullName evidence="6">Flagellar hook-associated protein 3</fullName>
    </submittedName>
</protein>
<sequence length="405" mass="41326">MDLSFYNNFSTSLAAQEAQINTLQQQISTGMKVQNASQNPAAYETAALGNDQISQLTNDTTTQAAIQTQLGAANDAYSSVTSLLDNVQSIVVQALNGTTSSQNRNALATQVQSASQQLLSIGNTVAPNGSYLFGGSRGTLAPFQIDSNGNIAYFGDAGQGQASISPGETANTLVTGEVFTSALSGDGTTSVTANSSNTGSGEIIQQGLVNANTANAFQHGNSPITVSFAVSGTTTTYTASQGGSTISTGTLNSNGTNQTSVQLAGVNYDITGSPANGDSFTIAPSRPQSVFSLLKQISTALGDTNATPAQTAKTNQVLNQSLAGLAQYQQAVTTAQAQNGVTLQALSTATTGNTSQKTAVQTTVNQAIAVDMPTAITALDQTMTAVQAAMKAFSTAQGLSLFQYL</sequence>
<reference evidence="6 7" key="1">
    <citation type="submission" date="2012-11" db="EMBL/GenBank/DDBJ databases">
        <title>Whole genome sequence of Acidocella aminolytica 101 = DSM 11237.</title>
        <authorList>
            <person name="Azuma Y."/>
            <person name="Higashiura N."/>
            <person name="Hirakawa H."/>
            <person name="Matsushita K."/>
        </authorList>
    </citation>
    <scope>NUCLEOTIDE SEQUENCE [LARGE SCALE GENOMIC DNA]</scope>
    <source>
        <strain evidence="7">101 / DSM 11237</strain>
    </source>
</reference>
<dbReference type="GO" id="GO:0071973">
    <property type="term" value="P:bacterial-type flagellum-dependent cell motility"/>
    <property type="evidence" value="ECO:0007669"/>
    <property type="project" value="InterPro"/>
</dbReference>
<dbReference type="GO" id="GO:0009424">
    <property type="term" value="C:bacterial-type flagellum hook"/>
    <property type="evidence" value="ECO:0007669"/>
    <property type="project" value="InterPro"/>
</dbReference>
<evidence type="ECO:0000256" key="3">
    <source>
        <dbReference type="ARBA" id="ARBA00005709"/>
    </source>
</evidence>
<evidence type="ECO:0000313" key="7">
    <source>
        <dbReference type="Proteomes" id="UP000032668"/>
    </source>
</evidence>
<dbReference type="PANTHER" id="PTHR42792:SF1">
    <property type="entry name" value="FLAGELLAR HOOK-ASSOCIATED PROTEIN 3"/>
    <property type="match status" value="1"/>
</dbReference>
<dbReference type="PANTHER" id="PTHR42792">
    <property type="entry name" value="FLAGELLIN"/>
    <property type="match status" value="1"/>
</dbReference>
<keyword evidence="7" id="KW-1185">Reference proteome</keyword>
<dbReference type="InterPro" id="IPR001029">
    <property type="entry name" value="Flagellin_N"/>
</dbReference>
<evidence type="ECO:0000313" key="6">
    <source>
        <dbReference type="EMBL" id="GAN80061.1"/>
    </source>
</evidence>
<dbReference type="NCBIfam" id="TIGR02550">
    <property type="entry name" value="flagell_flgL"/>
    <property type="match status" value="1"/>
</dbReference>
<accession>A0A0D6PFC8</accession>
<dbReference type="STRING" id="1120923.SAMN02746095_02031"/>
<comment type="subcellular location">
    <subcellularLocation>
        <location evidence="1">Bacterial flagellum</location>
    </subcellularLocation>
    <subcellularLocation>
        <location evidence="2">Secreted</location>
    </subcellularLocation>
</comment>
<dbReference type="Pfam" id="PF00669">
    <property type="entry name" value="Flagellin_N"/>
    <property type="match status" value="1"/>
</dbReference>
<organism evidence="6 7">
    <name type="scientific">Acidocella aminolytica 101 = DSM 11237</name>
    <dbReference type="NCBI Taxonomy" id="1120923"/>
    <lineage>
        <taxon>Bacteria</taxon>
        <taxon>Pseudomonadati</taxon>
        <taxon>Pseudomonadota</taxon>
        <taxon>Alphaproteobacteria</taxon>
        <taxon>Acetobacterales</taxon>
        <taxon>Acidocellaceae</taxon>
        <taxon>Acidocella</taxon>
    </lineage>
</organism>
<evidence type="ECO:0000259" key="5">
    <source>
        <dbReference type="Pfam" id="PF00669"/>
    </source>
</evidence>
<evidence type="ECO:0000256" key="4">
    <source>
        <dbReference type="ARBA" id="ARBA00023143"/>
    </source>
</evidence>
<dbReference type="EMBL" id="BANC01000035">
    <property type="protein sequence ID" value="GAN80061.1"/>
    <property type="molecule type" value="Genomic_DNA"/>
</dbReference>
<dbReference type="GO" id="GO:0005198">
    <property type="term" value="F:structural molecule activity"/>
    <property type="evidence" value="ECO:0007669"/>
    <property type="project" value="InterPro"/>
</dbReference>
<dbReference type="OrthoDB" id="8328560at2"/>
<name>A0A0D6PFC8_9PROT</name>
<keyword evidence="6" id="KW-0282">Flagellum</keyword>
<evidence type="ECO:0000256" key="2">
    <source>
        <dbReference type="ARBA" id="ARBA00004613"/>
    </source>
</evidence>
<keyword evidence="4" id="KW-0975">Bacterial flagellum</keyword>
<dbReference type="InterPro" id="IPR001492">
    <property type="entry name" value="Flagellin"/>
</dbReference>
<keyword evidence="6" id="KW-0966">Cell projection</keyword>
<dbReference type="GO" id="GO:0005576">
    <property type="term" value="C:extracellular region"/>
    <property type="evidence" value="ECO:0007669"/>
    <property type="project" value="UniProtKB-SubCell"/>
</dbReference>
<comment type="similarity">
    <text evidence="3">Belongs to the bacterial flagellin family.</text>
</comment>
<dbReference type="RefSeq" id="WP_048878481.1">
    <property type="nucleotide sequence ID" value="NZ_BANC01000035.1"/>
</dbReference>
<dbReference type="InterPro" id="IPR013384">
    <property type="entry name" value="Flagell_FlgL"/>
</dbReference>
<dbReference type="Proteomes" id="UP000032668">
    <property type="component" value="Unassembled WGS sequence"/>
</dbReference>
<keyword evidence="6" id="KW-0969">Cilium</keyword>
<feature type="domain" description="Flagellin N-terminal" evidence="5">
    <location>
        <begin position="6"/>
        <end position="136"/>
    </location>
</feature>
<comment type="caution">
    <text evidence="6">The sequence shown here is derived from an EMBL/GenBank/DDBJ whole genome shotgun (WGS) entry which is preliminary data.</text>
</comment>
<gene>
    <name evidence="6" type="ORF">Aam_035_068</name>
</gene>
<evidence type="ECO:0000256" key="1">
    <source>
        <dbReference type="ARBA" id="ARBA00004365"/>
    </source>
</evidence>